<dbReference type="EMBL" id="RRYP01006354">
    <property type="protein sequence ID" value="TNV81269.1"/>
    <property type="molecule type" value="Genomic_DNA"/>
</dbReference>
<accession>A0A8J8NV53</accession>
<proteinExistence type="predicted"/>
<dbReference type="Proteomes" id="UP000785679">
    <property type="component" value="Unassembled WGS sequence"/>
</dbReference>
<keyword evidence="2" id="KW-1185">Reference proteome</keyword>
<sequence length="644" mass="76119">MNSLQPRLKVGKIFQKYVLLEILQVGVSKSHCYHLLFYTSRSSRKYLIRYFKEFLQRRQIDVKHIPVVLKEGTLEFGLYLLKPQKPAYQEVIINWENSEQKLADFVAKIKKSRVFKEKIIVIKEFQYTVSCNFLDNFMTQNIESINDLGVHKLTFKSNEHLKLQNQNSPLFNSQLMQEFLYSKIDFAKLNRVRQLEIRDDKEVIQLLNSGKRCLSKAPMLNTVSISVQDKHLHHLYEFLELSHNNLKLVNIDINFQDFEQIFQNFLLKHPHCMLNLKSIKITSEKQIEGLAKALPYLKEGRFRINRVDLGLQNPNQLYTHEEPILLTILRENKGLQYLNLENNSHYDEQQELIWVDQLTPATPQELINVKQVSVSLAAHFNLLRFRNIRAEEISLFLPEGHVYIAMILHFSVTLYSSRFIDFSHLITLNIYGQVNLLSDFFIVQFGMKQGQYVLCSLRDLHIENIIDTYNDQNYESFIKEINPQTLNKLQLQIELQYSGAPALFRIVQRFPNLNELILKILDVNFFHDSHLVKYFLDPYPPELSQISRLKVTYMPLYSKWRLLRPLNFLVIRIAQIDKSNKLKNAVFKLPGIEISSYLKPQMWIEAYKGKYSDEQLDGARIQRCWKYNGQYHADFKIIVKRNIF</sequence>
<protein>
    <submittedName>
        <fullName evidence="1">Uncharacterized protein</fullName>
    </submittedName>
</protein>
<evidence type="ECO:0000313" key="2">
    <source>
        <dbReference type="Proteomes" id="UP000785679"/>
    </source>
</evidence>
<name>A0A8J8NV53_HALGN</name>
<organism evidence="1 2">
    <name type="scientific">Halteria grandinella</name>
    <dbReference type="NCBI Taxonomy" id="5974"/>
    <lineage>
        <taxon>Eukaryota</taxon>
        <taxon>Sar</taxon>
        <taxon>Alveolata</taxon>
        <taxon>Ciliophora</taxon>
        <taxon>Intramacronucleata</taxon>
        <taxon>Spirotrichea</taxon>
        <taxon>Stichotrichia</taxon>
        <taxon>Sporadotrichida</taxon>
        <taxon>Halteriidae</taxon>
        <taxon>Halteria</taxon>
    </lineage>
</organism>
<comment type="caution">
    <text evidence="1">The sequence shown here is derived from an EMBL/GenBank/DDBJ whole genome shotgun (WGS) entry which is preliminary data.</text>
</comment>
<gene>
    <name evidence="1" type="ORF">FGO68_gene5317</name>
</gene>
<reference evidence="1" key="1">
    <citation type="submission" date="2019-06" db="EMBL/GenBank/DDBJ databases">
        <authorList>
            <person name="Zheng W."/>
        </authorList>
    </citation>
    <scope>NUCLEOTIDE SEQUENCE</scope>
    <source>
        <strain evidence="1">QDHG01</strain>
    </source>
</reference>
<dbReference type="AlphaFoldDB" id="A0A8J8NV53"/>
<evidence type="ECO:0000313" key="1">
    <source>
        <dbReference type="EMBL" id="TNV81269.1"/>
    </source>
</evidence>